<keyword evidence="9" id="KW-0472">Membrane</keyword>
<dbReference type="InterPro" id="IPR013655">
    <property type="entry name" value="PAS_fold_3"/>
</dbReference>
<dbReference type="PROSITE" id="PS50112">
    <property type="entry name" value="PAS"/>
    <property type="match status" value="3"/>
</dbReference>
<keyword evidence="8" id="KW-0175">Coiled coil</keyword>
<dbReference type="PANTHER" id="PTHR43304">
    <property type="entry name" value="PHYTOCHROME-LIKE PROTEIN CPH1"/>
    <property type="match status" value="1"/>
</dbReference>
<dbReference type="InterPro" id="IPR000700">
    <property type="entry name" value="PAS-assoc_C"/>
</dbReference>
<comment type="caution">
    <text evidence="14">The sequence shown here is derived from an EMBL/GenBank/DDBJ whole genome shotgun (WGS) entry which is preliminary data.</text>
</comment>
<evidence type="ECO:0000256" key="9">
    <source>
        <dbReference type="SAM" id="Phobius"/>
    </source>
</evidence>
<dbReference type="PRINTS" id="PR00344">
    <property type="entry name" value="BCTRLSENSOR"/>
</dbReference>
<dbReference type="SUPFAM" id="SSF47384">
    <property type="entry name" value="Homodimeric domain of signal transducing histidine kinase"/>
    <property type="match status" value="1"/>
</dbReference>
<dbReference type="EMBL" id="BHVO01000015">
    <property type="protein sequence ID" value="GCA69843.1"/>
    <property type="molecule type" value="Genomic_DNA"/>
</dbReference>
<dbReference type="SMART" id="SM00091">
    <property type="entry name" value="PAS"/>
    <property type="match status" value="3"/>
</dbReference>
<evidence type="ECO:0000256" key="4">
    <source>
        <dbReference type="ARBA" id="ARBA00022553"/>
    </source>
</evidence>
<dbReference type="InterPro" id="IPR001610">
    <property type="entry name" value="PAC"/>
</dbReference>
<dbReference type="SUPFAM" id="SSF55874">
    <property type="entry name" value="ATPase domain of HSP90 chaperone/DNA topoisomerase II/histidine kinase"/>
    <property type="match status" value="1"/>
</dbReference>
<dbReference type="GO" id="GO:0006355">
    <property type="term" value="P:regulation of DNA-templated transcription"/>
    <property type="evidence" value="ECO:0007669"/>
    <property type="project" value="InterPro"/>
</dbReference>
<feature type="domain" description="PAS" evidence="12">
    <location>
        <begin position="424"/>
        <end position="449"/>
    </location>
</feature>
<dbReference type="InterPro" id="IPR003018">
    <property type="entry name" value="GAF"/>
</dbReference>
<proteinExistence type="inferred from homology"/>
<accession>A0A5A5R1X3</accession>
<dbReference type="EC" id="2.7.13.3" evidence="3"/>
<keyword evidence="9" id="KW-1133">Transmembrane helix</keyword>
<evidence type="ECO:0000256" key="5">
    <source>
        <dbReference type="ARBA" id="ARBA00022679"/>
    </source>
</evidence>
<keyword evidence="5" id="KW-0808">Transferase</keyword>
<dbReference type="InterPro" id="IPR036890">
    <property type="entry name" value="HATPase_C_sf"/>
</dbReference>
<dbReference type="InterPro" id="IPR003594">
    <property type="entry name" value="HATPase_dom"/>
</dbReference>
<evidence type="ECO:0000259" key="10">
    <source>
        <dbReference type="PROSITE" id="PS50046"/>
    </source>
</evidence>
<dbReference type="Gene3D" id="1.10.287.130">
    <property type="match status" value="1"/>
</dbReference>
<dbReference type="Pfam" id="PF00989">
    <property type="entry name" value="PAS"/>
    <property type="match status" value="1"/>
</dbReference>
<evidence type="ECO:0000256" key="7">
    <source>
        <dbReference type="ARBA" id="ARBA00023012"/>
    </source>
</evidence>
<dbReference type="Pfam" id="PF13426">
    <property type="entry name" value="PAS_9"/>
    <property type="match status" value="1"/>
</dbReference>
<name>A0A5A5R1X3_MICAE</name>
<dbReference type="PROSITE" id="PS50046">
    <property type="entry name" value="PHYTOCHROME_2"/>
    <property type="match status" value="1"/>
</dbReference>
<evidence type="ECO:0000313" key="15">
    <source>
        <dbReference type="Proteomes" id="UP000323569"/>
    </source>
</evidence>
<evidence type="ECO:0000256" key="8">
    <source>
        <dbReference type="SAM" id="Coils"/>
    </source>
</evidence>
<dbReference type="PROSITE" id="PS50113">
    <property type="entry name" value="PAC"/>
    <property type="match status" value="2"/>
</dbReference>
<comment type="catalytic activity">
    <reaction evidence="1">
        <text>ATP + protein L-histidine = ADP + protein N-phospho-L-histidine.</text>
        <dbReference type="EC" id="2.7.13.3"/>
    </reaction>
</comment>
<evidence type="ECO:0000259" key="11">
    <source>
        <dbReference type="PROSITE" id="PS50109"/>
    </source>
</evidence>
<evidence type="ECO:0000259" key="13">
    <source>
        <dbReference type="PROSITE" id="PS50113"/>
    </source>
</evidence>
<dbReference type="CDD" id="cd00130">
    <property type="entry name" value="PAS"/>
    <property type="match status" value="3"/>
</dbReference>
<dbReference type="InterPro" id="IPR035965">
    <property type="entry name" value="PAS-like_dom_sf"/>
</dbReference>
<dbReference type="SMART" id="SM00388">
    <property type="entry name" value="HisKA"/>
    <property type="match status" value="1"/>
</dbReference>
<keyword evidence="6" id="KW-0418">Kinase</keyword>
<dbReference type="PANTHER" id="PTHR43304:SF1">
    <property type="entry name" value="PAC DOMAIN-CONTAINING PROTEIN"/>
    <property type="match status" value="1"/>
</dbReference>
<dbReference type="AlphaFoldDB" id="A0A5A5R1X3"/>
<organism evidence="14 15">
    <name type="scientific">Microcystis aeruginosa NIES-2519</name>
    <dbReference type="NCBI Taxonomy" id="2303981"/>
    <lineage>
        <taxon>Bacteria</taxon>
        <taxon>Bacillati</taxon>
        <taxon>Cyanobacteriota</taxon>
        <taxon>Cyanophyceae</taxon>
        <taxon>Oscillatoriophycideae</taxon>
        <taxon>Chroococcales</taxon>
        <taxon>Microcystaceae</taxon>
        <taxon>Microcystis</taxon>
    </lineage>
</organism>
<dbReference type="InterPro" id="IPR029016">
    <property type="entry name" value="GAF-like_dom_sf"/>
</dbReference>
<dbReference type="CDD" id="cd00082">
    <property type="entry name" value="HisKA"/>
    <property type="match status" value="1"/>
</dbReference>
<dbReference type="InterPro" id="IPR036097">
    <property type="entry name" value="HisK_dim/P_sf"/>
</dbReference>
<dbReference type="PROSITE" id="PS50109">
    <property type="entry name" value="HIS_KIN"/>
    <property type="match status" value="1"/>
</dbReference>
<dbReference type="SMART" id="SM00086">
    <property type="entry name" value="PAC"/>
    <property type="match status" value="3"/>
</dbReference>
<dbReference type="InterPro" id="IPR004358">
    <property type="entry name" value="Sig_transdc_His_kin-like_C"/>
</dbReference>
<dbReference type="RefSeq" id="WP_106908049.1">
    <property type="nucleotide sequence ID" value="NZ_BHVO01000015.1"/>
</dbReference>
<dbReference type="SUPFAM" id="SSF55781">
    <property type="entry name" value="GAF domain-like"/>
    <property type="match status" value="1"/>
</dbReference>
<evidence type="ECO:0000313" key="14">
    <source>
        <dbReference type="EMBL" id="GCA69843.1"/>
    </source>
</evidence>
<feature type="domain" description="PAS" evidence="12">
    <location>
        <begin position="529"/>
        <end position="599"/>
    </location>
</feature>
<evidence type="ECO:0000256" key="2">
    <source>
        <dbReference type="ARBA" id="ARBA00006402"/>
    </source>
</evidence>
<dbReference type="InterPro" id="IPR000014">
    <property type="entry name" value="PAS"/>
</dbReference>
<dbReference type="SMART" id="SM00387">
    <property type="entry name" value="HATPase_c"/>
    <property type="match status" value="1"/>
</dbReference>
<evidence type="ECO:0000256" key="1">
    <source>
        <dbReference type="ARBA" id="ARBA00000085"/>
    </source>
</evidence>
<evidence type="ECO:0000256" key="3">
    <source>
        <dbReference type="ARBA" id="ARBA00012438"/>
    </source>
</evidence>
<dbReference type="InterPro" id="IPR013767">
    <property type="entry name" value="PAS_fold"/>
</dbReference>
<keyword evidence="4" id="KW-0597">Phosphoprotein</keyword>
<feature type="coiled-coil region" evidence="8">
    <location>
        <begin position="231"/>
        <end position="269"/>
    </location>
</feature>
<feature type="domain" description="PAC" evidence="13">
    <location>
        <begin position="476"/>
        <end position="528"/>
    </location>
</feature>
<dbReference type="CDD" id="cd00075">
    <property type="entry name" value="HATPase"/>
    <property type="match status" value="1"/>
</dbReference>
<dbReference type="Gene3D" id="3.30.450.40">
    <property type="match status" value="1"/>
</dbReference>
<feature type="transmembrane region" description="Helical" evidence="9">
    <location>
        <begin position="12"/>
        <end position="40"/>
    </location>
</feature>
<sequence length="897" mass="101461">MISGYQDKKTPVVSVLSIITPKIIYLGLAGIAVLGIYYLLQSQIASRRQVEITLRQQTERERLINQIAQNIRQSLKLGEVLTTTVADVRQFLLTDRVLIYRLNDDGTGSAITESVLPEYPAILGETFPPEVFPPEYHQAYIQGKIRAIADVNREDVEPCLVEFLAQFRVQAKLVVPIIQQFREQDSSTPHLWGLLIAHHCRGRRQWQPLEIDLMKQLATQVAIAIQQSELYEQLGQLNAELEDRVRQRTEELARTNQALREEIAERQRTEVALRHTNQTLQSLIAASPRAIFSLDLQERVKMWNPAAERMFGWTEAEVIDRPNPVISRENEPEYENLWQSVLAGISPPSLEIGRQTKEGKAIEIVFSAAPLTDSDGQIDGLVAVVADISEQKRQAEQVRLLQSVVVNTNDAVIITEAGPIEPPGPRILYVNQAFTTMTGYSLEEVLGQTPRIFQGPKTDPEAVKRVRDAFLRLQPVTGEAINYRKDGSEFWVEFSIVPVADKRGKYTHWISIQRDISERKQTEEALRQSEERFRSLIENALDIITIISPNGTIYYENPSVEKVLGYSPPELIGQNFFSYIHKDDLADVCSLLSQSLNNSGETRSIEFRRRHQDGQWRTFEALPKALSFNETGELAIEGAASPKIFINSRDITERKRLDEVRMALEREKALSALKTNFFSMVSHEFRTPLSTVLAAAQLLETSPGAWENPEKRERNLHRIQESVRNMVQLLDDILTINRAETGKLEFNPQWLDLEKFGRHLLEEMQLSAGSQHTLIFVCQETNTSAYVDEKLLRSILENLLTNAIKYSPTGGQVHCSITFLEKAIQLQIRDRGLGISMEDQKQLFEPFYRGKNVRHIAGTGLGLVVVQKCVELHGGSIEIASIPGNGTTVTILLPKLA</sequence>
<dbReference type="Pfam" id="PF01590">
    <property type="entry name" value="GAF"/>
    <property type="match status" value="1"/>
</dbReference>
<feature type="domain" description="PAC" evidence="13">
    <location>
        <begin position="348"/>
        <end position="400"/>
    </location>
</feature>
<evidence type="ECO:0000256" key="6">
    <source>
        <dbReference type="ARBA" id="ARBA00022777"/>
    </source>
</evidence>
<feature type="domain" description="Phytochrome chromophore attachment site" evidence="10">
    <location>
        <begin position="76"/>
        <end position="220"/>
    </location>
</feature>
<dbReference type="InterPro" id="IPR005467">
    <property type="entry name" value="His_kinase_dom"/>
</dbReference>
<dbReference type="Pfam" id="PF08447">
    <property type="entry name" value="PAS_3"/>
    <property type="match status" value="1"/>
</dbReference>
<reference evidence="14 15" key="1">
    <citation type="submission" date="2018-09" db="EMBL/GenBank/DDBJ databases">
        <title>Evolutionary history of phycoerythrin pigmentation in the water bloom-forming cyanobacterium Microcystis aeruginosa.</title>
        <authorList>
            <person name="Tanabe Y."/>
            <person name="Tanabe Y."/>
            <person name="Yamaguchi H."/>
        </authorList>
    </citation>
    <scope>NUCLEOTIDE SEQUENCE [LARGE SCALE GENOMIC DNA]</scope>
    <source>
        <strain evidence="14 15">NIES-2519</strain>
    </source>
</reference>
<dbReference type="Proteomes" id="UP000323569">
    <property type="component" value="Unassembled WGS sequence"/>
</dbReference>
<comment type="similarity">
    <text evidence="2">In the N-terminal section; belongs to the phytochrome family.</text>
</comment>
<dbReference type="NCBIfam" id="TIGR00229">
    <property type="entry name" value="sensory_box"/>
    <property type="match status" value="3"/>
</dbReference>
<dbReference type="SMART" id="SM00065">
    <property type="entry name" value="GAF"/>
    <property type="match status" value="1"/>
</dbReference>
<feature type="coiled-coil region" evidence="8">
    <location>
        <begin position="512"/>
        <end position="539"/>
    </location>
</feature>
<dbReference type="InterPro" id="IPR016132">
    <property type="entry name" value="Phyto_chromo_attachment"/>
</dbReference>
<dbReference type="Gene3D" id="3.30.565.10">
    <property type="entry name" value="Histidine kinase-like ATPase, C-terminal domain"/>
    <property type="match status" value="1"/>
</dbReference>
<gene>
    <name evidence="14" type="primary">cph2_1</name>
    <name evidence="14" type="ORF">MiYa_01373</name>
</gene>
<dbReference type="Pfam" id="PF02518">
    <property type="entry name" value="HATPase_c"/>
    <property type="match status" value="1"/>
</dbReference>
<evidence type="ECO:0000259" key="12">
    <source>
        <dbReference type="PROSITE" id="PS50112"/>
    </source>
</evidence>
<dbReference type="SUPFAM" id="SSF55785">
    <property type="entry name" value="PYP-like sensor domain (PAS domain)"/>
    <property type="match status" value="3"/>
</dbReference>
<dbReference type="Gene3D" id="3.30.450.20">
    <property type="entry name" value="PAS domain"/>
    <property type="match status" value="3"/>
</dbReference>
<dbReference type="GO" id="GO:0000155">
    <property type="term" value="F:phosphorelay sensor kinase activity"/>
    <property type="evidence" value="ECO:0007669"/>
    <property type="project" value="InterPro"/>
</dbReference>
<keyword evidence="9" id="KW-0812">Transmembrane</keyword>
<keyword evidence="7" id="KW-0902">Two-component regulatory system</keyword>
<dbReference type="InterPro" id="IPR052162">
    <property type="entry name" value="Sensor_kinase/Photoreceptor"/>
</dbReference>
<feature type="domain" description="Histidine kinase" evidence="11">
    <location>
        <begin position="680"/>
        <end position="897"/>
    </location>
</feature>
<dbReference type="FunFam" id="3.30.565.10:FF:000006">
    <property type="entry name" value="Sensor histidine kinase WalK"/>
    <property type="match status" value="1"/>
</dbReference>
<dbReference type="Pfam" id="PF00512">
    <property type="entry name" value="HisKA"/>
    <property type="match status" value="1"/>
</dbReference>
<protein>
    <recommendedName>
        <fullName evidence="3">histidine kinase</fullName>
        <ecNumber evidence="3">2.7.13.3</ecNumber>
    </recommendedName>
</protein>
<dbReference type="InterPro" id="IPR003661">
    <property type="entry name" value="HisK_dim/P_dom"/>
</dbReference>
<feature type="domain" description="PAS" evidence="12">
    <location>
        <begin position="276"/>
        <end position="345"/>
    </location>
</feature>